<evidence type="ECO:0000313" key="4">
    <source>
        <dbReference type="EMBL" id="GKT32197.1"/>
    </source>
</evidence>
<name>A0ABQ5KI52_9EUKA</name>
<dbReference type="PANTHER" id="PTHR43097">
    <property type="entry name" value="GLUTAMINE-TRNA LIGASE"/>
    <property type="match status" value="1"/>
</dbReference>
<dbReference type="Proteomes" id="UP001057375">
    <property type="component" value="Unassembled WGS sequence"/>
</dbReference>
<feature type="domain" description="tRNA synthetases class I (E and Q) anti-codon binding" evidence="3">
    <location>
        <begin position="135"/>
        <end position="172"/>
    </location>
</feature>
<dbReference type="InterPro" id="IPR020056">
    <property type="entry name" value="Rbsml_bL25/Gln-tRNA_synth_N"/>
</dbReference>
<keyword evidence="1" id="KW-0648">Protein biosynthesis</keyword>
<dbReference type="Gene3D" id="2.40.240.10">
    <property type="entry name" value="Ribosomal Protein L25, Chain P"/>
    <property type="match status" value="1"/>
</dbReference>
<dbReference type="SUPFAM" id="SSF50715">
    <property type="entry name" value="Ribosomal protein L25-like"/>
    <property type="match status" value="1"/>
</dbReference>
<evidence type="ECO:0000259" key="3">
    <source>
        <dbReference type="Pfam" id="PF20974"/>
    </source>
</evidence>
<gene>
    <name evidence="4" type="ORF">ADUPG1_002243</name>
</gene>
<dbReference type="Pfam" id="PF03950">
    <property type="entry name" value="tRNA-synt_1c_C"/>
    <property type="match status" value="1"/>
</dbReference>
<feature type="non-terminal residue" evidence="4">
    <location>
        <position position="1"/>
    </location>
</feature>
<dbReference type="InterPro" id="IPR011035">
    <property type="entry name" value="Ribosomal_bL25/Gln-tRNA_synth"/>
</dbReference>
<evidence type="ECO:0000259" key="2">
    <source>
        <dbReference type="Pfam" id="PF03950"/>
    </source>
</evidence>
<dbReference type="PANTHER" id="PTHR43097:SF5">
    <property type="entry name" value="GLUTAMATE--TRNA LIGASE"/>
    <property type="match status" value="1"/>
</dbReference>
<dbReference type="InterPro" id="IPR049437">
    <property type="entry name" value="tRNA-synt_1c_C2"/>
</dbReference>
<reference evidence="4" key="1">
    <citation type="submission" date="2022-03" db="EMBL/GenBank/DDBJ databases">
        <title>Draft genome sequence of Aduncisulcus paluster, a free-living microaerophilic Fornicata.</title>
        <authorList>
            <person name="Yuyama I."/>
            <person name="Kume K."/>
            <person name="Tamura T."/>
            <person name="Inagaki Y."/>
            <person name="Hashimoto T."/>
        </authorList>
    </citation>
    <scope>NUCLEOTIDE SEQUENCE</scope>
    <source>
        <strain evidence="4">NY0171</strain>
    </source>
</reference>
<evidence type="ECO:0000313" key="5">
    <source>
        <dbReference type="Proteomes" id="UP001057375"/>
    </source>
</evidence>
<proteinExistence type="predicted"/>
<organism evidence="4 5">
    <name type="scientific">Aduncisulcus paluster</name>
    <dbReference type="NCBI Taxonomy" id="2918883"/>
    <lineage>
        <taxon>Eukaryota</taxon>
        <taxon>Metamonada</taxon>
        <taxon>Carpediemonas-like organisms</taxon>
        <taxon>Aduncisulcus</taxon>
    </lineage>
</organism>
<accession>A0ABQ5KI52</accession>
<dbReference type="Pfam" id="PF20974">
    <property type="entry name" value="tRNA-synt_1c_C2"/>
    <property type="match status" value="1"/>
</dbReference>
<dbReference type="EMBL" id="BQXS01002492">
    <property type="protein sequence ID" value="GKT32197.1"/>
    <property type="molecule type" value="Genomic_DNA"/>
</dbReference>
<comment type="caution">
    <text evidence="4">The sequence shown here is derived from an EMBL/GenBank/DDBJ whole genome shotgun (WGS) entry which is preliminary data.</text>
</comment>
<dbReference type="InterPro" id="IPR020059">
    <property type="entry name" value="Glu/Gln-tRNA-synth_Ib_codon-bd"/>
</dbReference>
<sequence length="173" mass="19469">VDVAQLEFCIRDDLNTKVPRVLAVLDPLKVTIVNYEGSEVIDAPYYPHDVPKEGSRDLPFSNELYIERDDFCENPPKGYFRLTPTQPVRLRHGYIITCKEVIKDENGKVVELKVEYNADSKSGSDTSSIKVKSAIQWVSAAQAIKAEVRVYDRLYASEAPEGMEDLNSNSLTV</sequence>
<dbReference type="InterPro" id="IPR050132">
    <property type="entry name" value="Gln/Glu-tRNA_Ligase"/>
</dbReference>
<feature type="domain" description="Glutamyl/glutaminyl-tRNA synthetase class Ib anti-codon binding" evidence="2">
    <location>
        <begin position="19"/>
        <end position="117"/>
    </location>
</feature>
<protein>
    <submittedName>
        <fullName evidence="4">Glutamine--tRNA ligase/YqeY domain fusion protein</fullName>
    </submittedName>
</protein>
<keyword evidence="4" id="KW-0436">Ligase</keyword>
<feature type="non-terminal residue" evidence="4">
    <location>
        <position position="173"/>
    </location>
</feature>
<evidence type="ECO:0000256" key="1">
    <source>
        <dbReference type="ARBA" id="ARBA00022917"/>
    </source>
</evidence>
<keyword evidence="5" id="KW-1185">Reference proteome</keyword>
<dbReference type="GO" id="GO:0016874">
    <property type="term" value="F:ligase activity"/>
    <property type="evidence" value="ECO:0007669"/>
    <property type="project" value="UniProtKB-KW"/>
</dbReference>